<reference evidence="2" key="2">
    <citation type="submission" date="2016-06" db="EMBL/GenBank/DDBJ databases">
        <title>The genome of a short-lived fish provides insights into sex chromosome evolution and the genetic control of aging.</title>
        <authorList>
            <person name="Reichwald K."/>
            <person name="Felder M."/>
            <person name="Petzold A."/>
            <person name="Koch P."/>
            <person name="Groth M."/>
            <person name="Platzer M."/>
        </authorList>
    </citation>
    <scope>NUCLEOTIDE SEQUENCE</scope>
    <source>
        <tissue evidence="2">Brain</tissue>
    </source>
</reference>
<feature type="region of interest" description="Disordered" evidence="1">
    <location>
        <begin position="21"/>
        <end position="60"/>
    </location>
</feature>
<feature type="non-terminal residue" evidence="2">
    <location>
        <position position="60"/>
    </location>
</feature>
<organism evidence="2">
    <name type="scientific">Nothobranchius pienaari</name>
    <dbReference type="NCBI Taxonomy" id="704102"/>
    <lineage>
        <taxon>Eukaryota</taxon>
        <taxon>Metazoa</taxon>
        <taxon>Chordata</taxon>
        <taxon>Craniata</taxon>
        <taxon>Vertebrata</taxon>
        <taxon>Euteleostomi</taxon>
        <taxon>Actinopterygii</taxon>
        <taxon>Neopterygii</taxon>
        <taxon>Teleostei</taxon>
        <taxon>Neoteleostei</taxon>
        <taxon>Acanthomorphata</taxon>
        <taxon>Ovalentaria</taxon>
        <taxon>Atherinomorphae</taxon>
        <taxon>Cyprinodontiformes</taxon>
        <taxon>Nothobranchiidae</taxon>
        <taxon>Nothobranchius</taxon>
    </lineage>
</organism>
<dbReference type="AlphaFoldDB" id="A0A1A8P5E3"/>
<dbReference type="EMBL" id="HAEG01006347">
    <property type="protein sequence ID" value="SBR76488.1"/>
    <property type="molecule type" value="Transcribed_RNA"/>
</dbReference>
<reference evidence="2" key="1">
    <citation type="submission" date="2016-05" db="EMBL/GenBank/DDBJ databases">
        <authorList>
            <person name="Lavstsen T."/>
            <person name="Jespersen J.S."/>
        </authorList>
    </citation>
    <scope>NUCLEOTIDE SEQUENCE</scope>
    <source>
        <tissue evidence="2">Brain</tissue>
    </source>
</reference>
<protein>
    <submittedName>
        <fullName evidence="2">Uncharacterized protein</fullName>
    </submittedName>
</protein>
<proteinExistence type="predicted"/>
<sequence length="60" mass="6424">MSENLLFCVSRLPEIICPVLLRPPQETSPPPTKPPSAAGKLTGFQPCLPAPSLTPDRLLS</sequence>
<gene>
    <name evidence="2" type="primary">Nfu_g_1_012996</name>
</gene>
<evidence type="ECO:0000313" key="2">
    <source>
        <dbReference type="EMBL" id="SBR76488.1"/>
    </source>
</evidence>
<evidence type="ECO:0000256" key="1">
    <source>
        <dbReference type="SAM" id="MobiDB-lite"/>
    </source>
</evidence>
<accession>A0A1A8P5E3</accession>
<name>A0A1A8P5E3_9TELE</name>